<keyword evidence="8" id="KW-1133">Transmembrane helix</keyword>
<evidence type="ECO:0000256" key="6">
    <source>
        <dbReference type="ARBA" id="ARBA00022792"/>
    </source>
</evidence>
<keyword evidence="3" id="KW-0813">Transport</keyword>
<evidence type="ECO:0000256" key="1">
    <source>
        <dbReference type="ARBA" id="ARBA00004298"/>
    </source>
</evidence>
<evidence type="ECO:0000256" key="9">
    <source>
        <dbReference type="ARBA" id="ARBA00023128"/>
    </source>
</evidence>
<evidence type="ECO:0000256" key="7">
    <source>
        <dbReference type="ARBA" id="ARBA00022982"/>
    </source>
</evidence>
<keyword evidence="12" id="KW-1185">Reference proteome</keyword>
<name>A0A6A4V839_AMPAM</name>
<comment type="similarity">
    <text evidence="2">Belongs to the complex I NDUFC2 subunit family.</text>
</comment>
<evidence type="ECO:0000256" key="3">
    <source>
        <dbReference type="ARBA" id="ARBA00022448"/>
    </source>
</evidence>
<dbReference type="EMBL" id="VIIS01001994">
    <property type="protein sequence ID" value="KAF0289895.1"/>
    <property type="molecule type" value="Genomic_DNA"/>
</dbReference>
<accession>A0A6A4V839</accession>
<proteinExistence type="inferred from homology"/>
<dbReference type="PANTHER" id="PTHR13099">
    <property type="entry name" value="NADH-UBIQUINONE OXIDOREDUCTASE SUBUNIT B14.5B"/>
    <property type="match status" value="1"/>
</dbReference>
<comment type="subcellular location">
    <subcellularLocation>
        <location evidence="1">Mitochondrion inner membrane</location>
        <topology evidence="1">Single-pass membrane protein</topology>
        <orientation evidence="1">Matrix side</orientation>
    </subcellularLocation>
</comment>
<keyword evidence="4" id="KW-0679">Respiratory chain</keyword>
<dbReference type="GO" id="GO:0005743">
    <property type="term" value="C:mitochondrial inner membrane"/>
    <property type="evidence" value="ECO:0007669"/>
    <property type="project" value="UniProtKB-SubCell"/>
</dbReference>
<dbReference type="PANTHER" id="PTHR13099:SF0">
    <property type="entry name" value="NADH DEHYDROGENASE [UBIQUINONE] 1 SUBUNIT C2-RELATED"/>
    <property type="match status" value="1"/>
</dbReference>
<evidence type="ECO:0000256" key="4">
    <source>
        <dbReference type="ARBA" id="ARBA00022660"/>
    </source>
</evidence>
<evidence type="ECO:0000313" key="11">
    <source>
        <dbReference type="EMBL" id="KAF0289895.1"/>
    </source>
</evidence>
<evidence type="ECO:0000313" key="12">
    <source>
        <dbReference type="Proteomes" id="UP000440578"/>
    </source>
</evidence>
<dbReference type="Pfam" id="PF06374">
    <property type="entry name" value="NDUF_C2"/>
    <property type="match status" value="1"/>
</dbReference>
<evidence type="ECO:0000256" key="2">
    <source>
        <dbReference type="ARBA" id="ARBA00008674"/>
    </source>
</evidence>
<evidence type="ECO:0000256" key="8">
    <source>
        <dbReference type="ARBA" id="ARBA00022989"/>
    </source>
</evidence>
<keyword evidence="11" id="KW-0830">Ubiquinone</keyword>
<dbReference type="InterPro" id="IPR009423">
    <property type="entry name" value="NDUC2"/>
</dbReference>
<dbReference type="OrthoDB" id="6373304at2759"/>
<keyword evidence="10" id="KW-0472">Membrane</keyword>
<reference evidence="11 12" key="1">
    <citation type="submission" date="2019-07" db="EMBL/GenBank/DDBJ databases">
        <title>Draft genome assembly of a fouling barnacle, Amphibalanus amphitrite (Darwin, 1854): The first reference genome for Thecostraca.</title>
        <authorList>
            <person name="Kim W."/>
        </authorList>
    </citation>
    <scope>NUCLEOTIDE SEQUENCE [LARGE SCALE GENOMIC DNA]</scope>
    <source>
        <strain evidence="11">SNU_AA5</strain>
        <tissue evidence="11">Soma without cirri and trophi</tissue>
    </source>
</reference>
<gene>
    <name evidence="11" type="ORF">FJT64_011899</name>
</gene>
<dbReference type="GO" id="GO:0006120">
    <property type="term" value="P:mitochondrial electron transport, NADH to ubiquinone"/>
    <property type="evidence" value="ECO:0007669"/>
    <property type="project" value="InterPro"/>
</dbReference>
<keyword evidence="6" id="KW-0999">Mitochondrion inner membrane</keyword>
<comment type="caution">
    <text evidence="11">The sequence shown here is derived from an EMBL/GenBank/DDBJ whole genome shotgun (WGS) entry which is preliminary data.</text>
</comment>
<keyword evidence="5" id="KW-0812">Transmembrane</keyword>
<dbReference type="Proteomes" id="UP000440578">
    <property type="component" value="Unassembled WGS sequence"/>
</dbReference>
<evidence type="ECO:0000256" key="10">
    <source>
        <dbReference type="ARBA" id="ARBA00023136"/>
    </source>
</evidence>
<sequence>MAQRVTCCHAAAAVMFQGGEEDDHPYVRVLETPAPERPLLARYLQPISWGGIGFASAFVFNLFARKPPLAGIQRHIALGGIGWVAGLYINKWIESNSAERDAVLKHYIQLHPEDFPVPERKKYSEILQPWSPLR</sequence>
<keyword evidence="7" id="KW-0249">Electron transport</keyword>
<evidence type="ECO:0000256" key="5">
    <source>
        <dbReference type="ARBA" id="ARBA00022692"/>
    </source>
</evidence>
<organism evidence="11 12">
    <name type="scientific">Amphibalanus amphitrite</name>
    <name type="common">Striped barnacle</name>
    <name type="synonym">Balanus amphitrite</name>
    <dbReference type="NCBI Taxonomy" id="1232801"/>
    <lineage>
        <taxon>Eukaryota</taxon>
        <taxon>Metazoa</taxon>
        <taxon>Ecdysozoa</taxon>
        <taxon>Arthropoda</taxon>
        <taxon>Crustacea</taxon>
        <taxon>Multicrustacea</taxon>
        <taxon>Cirripedia</taxon>
        <taxon>Thoracica</taxon>
        <taxon>Thoracicalcarea</taxon>
        <taxon>Balanomorpha</taxon>
        <taxon>Balanoidea</taxon>
        <taxon>Balanidae</taxon>
        <taxon>Amphibalaninae</taxon>
        <taxon>Amphibalanus</taxon>
    </lineage>
</organism>
<dbReference type="AlphaFoldDB" id="A0A6A4V839"/>
<keyword evidence="9" id="KW-0496">Mitochondrion</keyword>
<protein>
    <submittedName>
        <fullName evidence="11">NADH dehydrogenase [ubiquinone] 1 subunit C2</fullName>
    </submittedName>
</protein>